<keyword evidence="4" id="KW-0500">Molybdenum</keyword>
<feature type="domain" description="4Fe-4S Mo/W bis-MGD-type" evidence="10">
    <location>
        <begin position="43"/>
        <end position="99"/>
    </location>
</feature>
<dbReference type="InterPro" id="IPR006311">
    <property type="entry name" value="TAT_signal"/>
</dbReference>
<gene>
    <name evidence="11" type="ORF">GETHPA_24620</name>
</gene>
<evidence type="ECO:0000256" key="4">
    <source>
        <dbReference type="ARBA" id="ARBA00022505"/>
    </source>
</evidence>
<evidence type="ECO:0000256" key="9">
    <source>
        <dbReference type="ARBA" id="ARBA00023014"/>
    </source>
</evidence>
<dbReference type="Proteomes" id="UP001165089">
    <property type="component" value="Unassembled WGS sequence"/>
</dbReference>
<keyword evidence="9" id="KW-0411">Iron-sulfur</keyword>
<dbReference type="InterPro" id="IPR006963">
    <property type="entry name" value="Mopterin_OxRdtase_4Fe-4S_dom"/>
</dbReference>
<dbReference type="InterPro" id="IPR050612">
    <property type="entry name" value="Prok_Mopterin_Oxidored"/>
</dbReference>
<accession>A0ABQ5Q800</accession>
<dbReference type="PROSITE" id="PS51318">
    <property type="entry name" value="TAT"/>
    <property type="match status" value="1"/>
</dbReference>
<evidence type="ECO:0000313" key="11">
    <source>
        <dbReference type="EMBL" id="GLH70929.1"/>
    </source>
</evidence>
<evidence type="ECO:0000256" key="7">
    <source>
        <dbReference type="ARBA" id="ARBA00023002"/>
    </source>
</evidence>
<comment type="similarity">
    <text evidence="2">Belongs to the prokaryotic molybdopterin-containing oxidoreductase family.</text>
</comment>
<evidence type="ECO:0000256" key="5">
    <source>
        <dbReference type="ARBA" id="ARBA00022723"/>
    </source>
</evidence>
<dbReference type="InterPro" id="IPR006655">
    <property type="entry name" value="Mopterin_OxRdtase_prok_CS"/>
</dbReference>
<keyword evidence="6" id="KW-0732">Signal</keyword>
<dbReference type="SMART" id="SM00926">
    <property type="entry name" value="Molybdop_Fe4S4"/>
    <property type="match status" value="1"/>
</dbReference>
<dbReference type="Gene3D" id="3.30.2070.10">
    <property type="entry name" value="Formate dehydrogenase/DMSO reductase"/>
    <property type="match status" value="1"/>
</dbReference>
<keyword evidence="7" id="KW-0560">Oxidoreductase</keyword>
<name>A0ABQ5Q800_9BACT</name>
<dbReference type="PANTHER" id="PTHR43742:SF9">
    <property type="entry name" value="TETRATHIONATE REDUCTASE SUBUNIT A"/>
    <property type="match status" value="1"/>
</dbReference>
<dbReference type="RefSeq" id="WP_285726667.1">
    <property type="nucleotide sequence ID" value="NZ_BSDD01000005.1"/>
</dbReference>
<dbReference type="Pfam" id="PF01568">
    <property type="entry name" value="Molydop_binding"/>
    <property type="match status" value="1"/>
</dbReference>
<evidence type="ECO:0000259" key="10">
    <source>
        <dbReference type="PROSITE" id="PS51669"/>
    </source>
</evidence>
<proteinExistence type="inferred from homology"/>
<dbReference type="Pfam" id="PF00384">
    <property type="entry name" value="Molybdopterin"/>
    <property type="match status" value="1"/>
</dbReference>
<evidence type="ECO:0000256" key="3">
    <source>
        <dbReference type="ARBA" id="ARBA00022485"/>
    </source>
</evidence>
<keyword evidence="8" id="KW-0408">Iron</keyword>
<dbReference type="Gene3D" id="2.40.40.20">
    <property type="match status" value="1"/>
</dbReference>
<dbReference type="CDD" id="cd02778">
    <property type="entry name" value="MopB_CT_Thiosulfate-R-like"/>
    <property type="match status" value="1"/>
</dbReference>
<dbReference type="PANTHER" id="PTHR43742">
    <property type="entry name" value="TRIMETHYLAMINE-N-OXIDE REDUCTASE"/>
    <property type="match status" value="1"/>
</dbReference>
<organism evidence="11 12">
    <name type="scientific">Geothrix rubra</name>
    <dbReference type="NCBI Taxonomy" id="2927977"/>
    <lineage>
        <taxon>Bacteria</taxon>
        <taxon>Pseudomonadati</taxon>
        <taxon>Acidobacteriota</taxon>
        <taxon>Holophagae</taxon>
        <taxon>Holophagales</taxon>
        <taxon>Holophagaceae</taxon>
        <taxon>Geothrix</taxon>
    </lineage>
</organism>
<keyword evidence="5" id="KW-0479">Metal-binding</keyword>
<dbReference type="Pfam" id="PF04879">
    <property type="entry name" value="Molybdop_Fe4S4"/>
    <property type="match status" value="1"/>
</dbReference>
<dbReference type="Gene3D" id="3.40.50.740">
    <property type="match status" value="1"/>
</dbReference>
<sequence length="728" mass="81796">MGTIRMDRRLFLKTAGATAGAVAATQVGCFKYFKKGRSTAADTKEIPTTCELCPNKCSAIAVVEGGFIRKLNPNPENPKSRDMLCARGNAAVMQVYDPDRIKQPMIRVGARGEGKWKPVSWDEAFDYTAKKLAEIKEKYGPEGTLWASTEGFQEKFFMNLGQAFGSPNIVRHPTLCLASVNLAYGTTFGTVPSFDMLNSKYVIMSGANRFESIITPDTMDLIGSVMERKAKLVYLDPRFTVTAAKADEWYPIKPGSDLAFILAMLNVIIAEKRYHKDFVDTYTLGFDQLAEHVKQYTPEWAEKETEIPAKDIIRIAREFADAGTRALYYSGRRSSWYQNDFQMRRAQAILNTIVGNWDQMGGMVPNASLPKGEFLFMPWDDPKASRVDEVKTNFPLAAASDGAYLKLRENVLSGKPYPVKGWMVYKQDPMNALPDQSKTMKMIEQMDFIGVIDLQMSDMAWYADVVLPESAYLERTDPVEVMPGIWPAVVYRQQVVKPIHDTKPNLEIVQGIAKRLGLSDYFDYTIDQWVEAEFKDLPIPMAAEHMKKHGVWAATGEAHYGKTLTPDHRFVTKSGKIEIYSERLQENGYDPLPVYTQIAQPPADRFRLILGRVGYFTHANQSNNVWLHEFMPENDLWINPVPAARLGIKHGDFVNVSSSVGTARIKARVTEEIRPDCVFMLHGFGKKSKMQSLVYNVGASDAVILETAWDKVSGNAAFHETFVKVSNA</sequence>
<dbReference type="InterPro" id="IPR006657">
    <property type="entry name" value="MoPterin_dinucl-bd_dom"/>
</dbReference>
<comment type="cofactor">
    <cofactor evidence="1">
        <name>Mo-bis(molybdopterin guanine dinucleotide)</name>
        <dbReference type="ChEBI" id="CHEBI:60539"/>
    </cofactor>
</comment>
<dbReference type="EMBL" id="BSDD01000005">
    <property type="protein sequence ID" value="GLH70929.1"/>
    <property type="molecule type" value="Genomic_DNA"/>
</dbReference>
<comment type="caution">
    <text evidence="11">The sequence shown here is derived from an EMBL/GenBank/DDBJ whole genome shotgun (WGS) entry which is preliminary data.</text>
</comment>
<keyword evidence="12" id="KW-1185">Reference proteome</keyword>
<evidence type="ECO:0000256" key="8">
    <source>
        <dbReference type="ARBA" id="ARBA00023004"/>
    </source>
</evidence>
<evidence type="ECO:0000256" key="6">
    <source>
        <dbReference type="ARBA" id="ARBA00022729"/>
    </source>
</evidence>
<evidence type="ECO:0000313" key="12">
    <source>
        <dbReference type="Proteomes" id="UP001165089"/>
    </source>
</evidence>
<reference evidence="11 12" key="1">
    <citation type="journal article" date="2023" name="Antonie Van Leeuwenhoek">
        <title>Mesoterricola silvestris gen. nov., sp. nov., Mesoterricola sediminis sp. nov., Geothrix oryzae sp. nov., Geothrix edaphica sp. nov., Geothrix rubra sp. nov., and Geothrix limicola sp. nov., six novel members of Acidobacteriota isolated from soils.</title>
        <authorList>
            <person name="Itoh H."/>
            <person name="Sugisawa Y."/>
            <person name="Mise K."/>
            <person name="Xu Z."/>
            <person name="Kuniyasu M."/>
            <person name="Ushijima N."/>
            <person name="Kawano K."/>
            <person name="Kobayashi E."/>
            <person name="Shiratori Y."/>
            <person name="Masuda Y."/>
            <person name="Senoo K."/>
        </authorList>
    </citation>
    <scope>NUCLEOTIDE SEQUENCE [LARGE SCALE GENOMIC DNA]</scope>
    <source>
        <strain evidence="11 12">Red803</strain>
    </source>
</reference>
<evidence type="ECO:0000256" key="2">
    <source>
        <dbReference type="ARBA" id="ARBA00010312"/>
    </source>
</evidence>
<protein>
    <submittedName>
        <fullName evidence="11">Nitrate reductase</fullName>
    </submittedName>
</protein>
<dbReference type="Gene3D" id="3.40.228.10">
    <property type="entry name" value="Dimethylsulfoxide Reductase, domain 2"/>
    <property type="match status" value="1"/>
</dbReference>
<dbReference type="SUPFAM" id="SSF53706">
    <property type="entry name" value="Formate dehydrogenase/DMSO reductase, domains 1-3"/>
    <property type="match status" value="1"/>
</dbReference>
<dbReference type="SUPFAM" id="SSF50692">
    <property type="entry name" value="ADC-like"/>
    <property type="match status" value="1"/>
</dbReference>
<dbReference type="InterPro" id="IPR006656">
    <property type="entry name" value="Mopterin_OxRdtase"/>
</dbReference>
<evidence type="ECO:0000256" key="1">
    <source>
        <dbReference type="ARBA" id="ARBA00001942"/>
    </source>
</evidence>
<dbReference type="InterPro" id="IPR009010">
    <property type="entry name" value="Asp_de-COase-like_dom_sf"/>
</dbReference>
<keyword evidence="3" id="KW-0004">4Fe-4S</keyword>
<dbReference type="PROSITE" id="PS00932">
    <property type="entry name" value="MOLYBDOPTERIN_PROK_3"/>
    <property type="match status" value="1"/>
</dbReference>
<dbReference type="CDD" id="cd02755">
    <property type="entry name" value="MopB_Thiosulfate-R-like"/>
    <property type="match status" value="1"/>
</dbReference>
<dbReference type="Gene3D" id="2.20.25.90">
    <property type="entry name" value="ADC-like domains"/>
    <property type="match status" value="1"/>
</dbReference>
<dbReference type="PROSITE" id="PS51669">
    <property type="entry name" value="4FE4S_MOW_BIS_MGD"/>
    <property type="match status" value="1"/>
</dbReference>